<dbReference type="EMBL" id="JAAMPC010000004">
    <property type="protein sequence ID" value="KAG2314478.1"/>
    <property type="molecule type" value="Genomic_DNA"/>
</dbReference>
<feature type="signal peptide" evidence="1">
    <location>
        <begin position="1"/>
        <end position="17"/>
    </location>
</feature>
<evidence type="ECO:0000313" key="2">
    <source>
        <dbReference type="EMBL" id="KAG2314478.1"/>
    </source>
</evidence>
<keyword evidence="3" id="KW-1185">Reference proteome</keyword>
<dbReference type="Proteomes" id="UP000886595">
    <property type="component" value="Unassembled WGS sequence"/>
</dbReference>
<keyword evidence="1" id="KW-0732">Signal</keyword>
<sequence length="122" mass="14201">MFWLINTFILFIVLCYCKEGDFIKGFYLQEKVEPLKETNGSSIGAKAPVVEGIVLSEFLDLEVQWSAREETLMNYQYIIKHSESRTNQCVMLLQPSKAGQKCPNRSLRKLIRWSTRRNYKGS</sequence>
<dbReference type="AlphaFoldDB" id="A0A8X7VME5"/>
<dbReference type="OrthoDB" id="1904894at2759"/>
<name>A0A8X7VME5_BRACI</name>
<reference evidence="2 3" key="1">
    <citation type="submission" date="2020-02" db="EMBL/GenBank/DDBJ databases">
        <authorList>
            <person name="Ma Q."/>
            <person name="Huang Y."/>
            <person name="Song X."/>
            <person name="Pei D."/>
        </authorList>
    </citation>
    <scope>NUCLEOTIDE SEQUENCE [LARGE SCALE GENOMIC DNA]</scope>
    <source>
        <strain evidence="2">Sxm20200214</strain>
        <tissue evidence="2">Leaf</tissue>
    </source>
</reference>
<protein>
    <submittedName>
        <fullName evidence="2">Uncharacterized protein</fullName>
    </submittedName>
</protein>
<evidence type="ECO:0000256" key="1">
    <source>
        <dbReference type="SAM" id="SignalP"/>
    </source>
</evidence>
<evidence type="ECO:0000313" key="3">
    <source>
        <dbReference type="Proteomes" id="UP000886595"/>
    </source>
</evidence>
<comment type="caution">
    <text evidence="2">The sequence shown here is derived from an EMBL/GenBank/DDBJ whole genome shotgun (WGS) entry which is preliminary data.</text>
</comment>
<feature type="chain" id="PRO_5036500666" evidence="1">
    <location>
        <begin position="18"/>
        <end position="122"/>
    </location>
</feature>
<organism evidence="2 3">
    <name type="scientific">Brassica carinata</name>
    <name type="common">Ethiopian mustard</name>
    <name type="synonym">Abyssinian cabbage</name>
    <dbReference type="NCBI Taxonomy" id="52824"/>
    <lineage>
        <taxon>Eukaryota</taxon>
        <taxon>Viridiplantae</taxon>
        <taxon>Streptophyta</taxon>
        <taxon>Embryophyta</taxon>
        <taxon>Tracheophyta</taxon>
        <taxon>Spermatophyta</taxon>
        <taxon>Magnoliopsida</taxon>
        <taxon>eudicotyledons</taxon>
        <taxon>Gunneridae</taxon>
        <taxon>Pentapetalae</taxon>
        <taxon>rosids</taxon>
        <taxon>malvids</taxon>
        <taxon>Brassicales</taxon>
        <taxon>Brassicaceae</taxon>
        <taxon>Brassiceae</taxon>
        <taxon>Brassica</taxon>
    </lineage>
</organism>
<proteinExistence type="predicted"/>
<gene>
    <name evidence="2" type="ORF">Bca52824_017600</name>
</gene>
<accession>A0A8X7VME5</accession>